<accession>A0A3S4ZR05</accession>
<comment type="caution">
    <text evidence="2">The sequence shown here is derived from an EMBL/GenBank/DDBJ whole genome shotgun (WGS) entry which is preliminary data.</text>
</comment>
<dbReference type="InterPro" id="IPR029033">
    <property type="entry name" value="His_PPase_superfam"/>
</dbReference>
<dbReference type="Proteomes" id="UP000784294">
    <property type="component" value="Unassembled WGS sequence"/>
</dbReference>
<evidence type="ECO:0000313" key="3">
    <source>
        <dbReference type="Proteomes" id="UP000784294"/>
    </source>
</evidence>
<evidence type="ECO:0000256" key="1">
    <source>
        <dbReference type="SAM" id="SignalP"/>
    </source>
</evidence>
<keyword evidence="3" id="KW-1185">Reference proteome</keyword>
<proteinExistence type="predicted"/>
<feature type="chain" id="PRO_5018762508" evidence="1">
    <location>
        <begin position="30"/>
        <end position="103"/>
    </location>
</feature>
<dbReference type="OrthoDB" id="414418at2759"/>
<feature type="signal peptide" evidence="1">
    <location>
        <begin position="1"/>
        <end position="29"/>
    </location>
</feature>
<protein>
    <submittedName>
        <fullName evidence="2">Uncharacterized protein</fullName>
    </submittedName>
</protein>
<gene>
    <name evidence="2" type="ORF">PXEA_LOCUS3231</name>
</gene>
<organism evidence="2 3">
    <name type="scientific">Protopolystoma xenopodis</name>
    <dbReference type="NCBI Taxonomy" id="117903"/>
    <lineage>
        <taxon>Eukaryota</taxon>
        <taxon>Metazoa</taxon>
        <taxon>Spiralia</taxon>
        <taxon>Lophotrochozoa</taxon>
        <taxon>Platyhelminthes</taxon>
        <taxon>Monogenea</taxon>
        <taxon>Polyopisthocotylea</taxon>
        <taxon>Polystomatidea</taxon>
        <taxon>Polystomatidae</taxon>
        <taxon>Protopolystoma</taxon>
    </lineage>
</organism>
<evidence type="ECO:0000313" key="2">
    <source>
        <dbReference type="EMBL" id="VEL09791.1"/>
    </source>
</evidence>
<keyword evidence="1" id="KW-0732">Signal</keyword>
<dbReference type="EMBL" id="CAAALY010007250">
    <property type="protein sequence ID" value="VEL09791.1"/>
    <property type="molecule type" value="Genomic_DNA"/>
</dbReference>
<sequence length="103" mass="11438">MSSLSFSWSTFVLFILLSSFLHVSDNGHASFFERKPHSLGLGSLLAVKSTPANPQASQLSPDDAILVGKTNRRRLVVMRHAERVDICFGRSWLAKCFSKKGML</sequence>
<reference evidence="2" key="1">
    <citation type="submission" date="2018-11" db="EMBL/GenBank/DDBJ databases">
        <authorList>
            <consortium name="Pathogen Informatics"/>
        </authorList>
    </citation>
    <scope>NUCLEOTIDE SEQUENCE</scope>
</reference>
<dbReference type="Gene3D" id="3.40.50.1240">
    <property type="entry name" value="Phosphoglycerate mutase-like"/>
    <property type="match status" value="1"/>
</dbReference>
<dbReference type="AlphaFoldDB" id="A0A3S4ZR05"/>
<name>A0A3S4ZR05_9PLAT</name>